<feature type="chain" id="PRO_5002219122" evidence="1">
    <location>
        <begin position="19"/>
        <end position="120"/>
    </location>
</feature>
<sequence>MRLTVLSLLALFATPAAAQECRTLQFPEGFTSGQVTGEASSEVTACFLLVVPPGQNISIDVEGPGMVHAMPGQWDAMDQRMFLGDYPGRPNPLQVNVAPLMRAPMTPFTLTVRFEPPGNG</sequence>
<proteinExistence type="predicted"/>
<keyword evidence="1" id="KW-0732">Signal</keyword>
<gene>
    <name evidence="2" type="ORF">Wenmar_02869</name>
</gene>
<dbReference type="EMBL" id="AONG01000013">
    <property type="protein sequence ID" value="KIQ68598.1"/>
    <property type="molecule type" value="Genomic_DNA"/>
</dbReference>
<dbReference type="eggNOG" id="ENOG502ZFGV">
    <property type="taxonomic scope" value="Bacteria"/>
</dbReference>
<feature type="signal peptide" evidence="1">
    <location>
        <begin position="1"/>
        <end position="18"/>
    </location>
</feature>
<evidence type="ECO:0000256" key="1">
    <source>
        <dbReference type="SAM" id="SignalP"/>
    </source>
</evidence>
<dbReference type="AlphaFoldDB" id="A0A0D0QCC7"/>
<accession>A0A0D0QCC7</accession>
<dbReference type="STRING" id="1123501.Wenmar_02869"/>
<dbReference type="OrthoDB" id="7873249at2"/>
<evidence type="ECO:0000313" key="3">
    <source>
        <dbReference type="Proteomes" id="UP000035100"/>
    </source>
</evidence>
<comment type="caution">
    <text evidence="2">The sequence shown here is derived from an EMBL/GenBank/DDBJ whole genome shotgun (WGS) entry which is preliminary data.</text>
</comment>
<name>A0A0D0QCC7_9RHOB</name>
<keyword evidence="3" id="KW-1185">Reference proteome</keyword>
<reference evidence="2 3" key="1">
    <citation type="submission" date="2013-01" db="EMBL/GenBank/DDBJ databases">
        <authorList>
            <person name="Fiebig A."/>
            <person name="Goeker M."/>
            <person name="Klenk H.-P.P."/>
        </authorList>
    </citation>
    <scope>NUCLEOTIDE SEQUENCE [LARGE SCALE GENOMIC DNA]</scope>
    <source>
        <strain evidence="2 3">DSM 24838</strain>
    </source>
</reference>
<dbReference type="RefSeq" id="WP_018303897.1">
    <property type="nucleotide sequence ID" value="NZ_KB902310.1"/>
</dbReference>
<organism evidence="2 3">
    <name type="scientific">Wenxinia marina DSM 24838</name>
    <dbReference type="NCBI Taxonomy" id="1123501"/>
    <lineage>
        <taxon>Bacteria</taxon>
        <taxon>Pseudomonadati</taxon>
        <taxon>Pseudomonadota</taxon>
        <taxon>Alphaproteobacteria</taxon>
        <taxon>Rhodobacterales</taxon>
        <taxon>Roseobacteraceae</taxon>
        <taxon>Wenxinia</taxon>
    </lineage>
</organism>
<evidence type="ECO:0000313" key="2">
    <source>
        <dbReference type="EMBL" id="KIQ68598.1"/>
    </source>
</evidence>
<protein>
    <submittedName>
        <fullName evidence="2">Uncharacterized protein</fullName>
    </submittedName>
</protein>
<dbReference type="Proteomes" id="UP000035100">
    <property type="component" value="Unassembled WGS sequence"/>
</dbReference>